<feature type="region of interest" description="Disordered" evidence="7">
    <location>
        <begin position="163"/>
        <end position="228"/>
    </location>
</feature>
<dbReference type="GO" id="GO:0017102">
    <property type="term" value="C:methionyl glutamyl tRNA synthetase complex"/>
    <property type="evidence" value="ECO:0007669"/>
    <property type="project" value="TreeGrafter"/>
</dbReference>
<dbReference type="SUPFAM" id="SSF47616">
    <property type="entry name" value="GST C-terminal domain-like"/>
    <property type="match status" value="1"/>
</dbReference>
<evidence type="ECO:0000256" key="2">
    <source>
        <dbReference type="ARBA" id="ARBA00022490"/>
    </source>
</evidence>
<dbReference type="PANTHER" id="PTHR11586:SF33">
    <property type="entry name" value="AMINOACYL TRNA SYNTHASE COMPLEX-INTERACTING MULTIFUNCTIONAL PROTEIN 1"/>
    <property type="match status" value="1"/>
</dbReference>
<feature type="compositionally biased region" description="Basic and acidic residues" evidence="7">
    <location>
        <begin position="163"/>
        <end position="173"/>
    </location>
</feature>
<dbReference type="Pfam" id="PF01588">
    <property type="entry name" value="tRNA_bind"/>
    <property type="match status" value="1"/>
</dbReference>
<dbReference type="InterPro" id="IPR002547">
    <property type="entry name" value="tRNA-bd_dom"/>
</dbReference>
<dbReference type="InterPro" id="IPR051270">
    <property type="entry name" value="Tyrosine-tRNA_ligase_regulator"/>
</dbReference>
<name>A0AAF0EU62_9BASI</name>
<dbReference type="CDD" id="cd10289">
    <property type="entry name" value="GST_C_AaRS_like"/>
    <property type="match status" value="1"/>
</dbReference>
<dbReference type="InterPro" id="IPR004046">
    <property type="entry name" value="GST_C"/>
</dbReference>
<evidence type="ECO:0000313" key="9">
    <source>
        <dbReference type="EMBL" id="WFD34652.1"/>
    </source>
</evidence>
<keyword evidence="3 6" id="KW-0820">tRNA-binding</keyword>
<accession>A0AAF0EU62</accession>
<keyword evidence="2" id="KW-0963">Cytoplasm</keyword>
<feature type="domain" description="TRNA-binding" evidence="8">
    <location>
        <begin position="227"/>
        <end position="333"/>
    </location>
</feature>
<dbReference type="AlphaFoldDB" id="A0AAF0EU62"/>
<dbReference type="Gene3D" id="2.40.50.140">
    <property type="entry name" value="Nucleic acid-binding proteins"/>
    <property type="match status" value="1"/>
</dbReference>
<dbReference type="GO" id="GO:0000049">
    <property type="term" value="F:tRNA binding"/>
    <property type="evidence" value="ECO:0007669"/>
    <property type="project" value="UniProtKB-UniRule"/>
</dbReference>
<evidence type="ECO:0000313" key="10">
    <source>
        <dbReference type="Proteomes" id="UP001219933"/>
    </source>
</evidence>
<dbReference type="PANTHER" id="PTHR11586">
    <property type="entry name" value="TRNA-AMINOACYLATION COFACTOR ARC1 FAMILY MEMBER"/>
    <property type="match status" value="1"/>
</dbReference>
<dbReference type="Pfam" id="PF00043">
    <property type="entry name" value="GST_C"/>
    <property type="match status" value="1"/>
</dbReference>
<evidence type="ECO:0000256" key="1">
    <source>
        <dbReference type="ARBA" id="ARBA00004496"/>
    </source>
</evidence>
<dbReference type="FunFam" id="2.40.50.140:FF:000047">
    <property type="entry name" value="tyrosine--tRNA ligase, cytoplasmic isoform X2"/>
    <property type="match status" value="1"/>
</dbReference>
<evidence type="ECO:0000256" key="4">
    <source>
        <dbReference type="ARBA" id="ARBA00022884"/>
    </source>
</evidence>
<dbReference type="Proteomes" id="UP001219933">
    <property type="component" value="Chromosome 2"/>
</dbReference>
<dbReference type="PROSITE" id="PS50886">
    <property type="entry name" value="TRBD"/>
    <property type="match status" value="1"/>
</dbReference>
<feature type="compositionally biased region" description="Basic and acidic residues" evidence="7">
    <location>
        <begin position="182"/>
        <end position="198"/>
    </location>
</feature>
<reference evidence="9" key="1">
    <citation type="submission" date="2023-03" db="EMBL/GenBank/DDBJ databases">
        <title>Mating type loci evolution in Malassezia.</title>
        <authorList>
            <person name="Coelho M.A."/>
        </authorList>
    </citation>
    <scope>NUCLEOTIDE SEQUENCE</scope>
    <source>
        <strain evidence="9">CBS 11721</strain>
    </source>
</reference>
<dbReference type="InterPro" id="IPR012340">
    <property type="entry name" value="NA-bd_OB-fold"/>
</dbReference>
<evidence type="ECO:0000256" key="5">
    <source>
        <dbReference type="ARBA" id="ARBA00022917"/>
    </source>
</evidence>
<protein>
    <submittedName>
        <fullName evidence="9">G4 quadruplex nucleic acid binding protein</fullName>
    </submittedName>
</protein>
<evidence type="ECO:0000256" key="7">
    <source>
        <dbReference type="SAM" id="MobiDB-lite"/>
    </source>
</evidence>
<comment type="subcellular location">
    <subcellularLocation>
        <location evidence="1">Cytoplasm</location>
    </subcellularLocation>
</comment>
<dbReference type="EMBL" id="CP119878">
    <property type="protein sequence ID" value="WFD34652.1"/>
    <property type="molecule type" value="Genomic_DNA"/>
</dbReference>
<keyword evidence="10" id="KW-1185">Reference proteome</keyword>
<organism evidence="9 10">
    <name type="scientific">Malassezia cuniculi</name>
    <dbReference type="NCBI Taxonomy" id="948313"/>
    <lineage>
        <taxon>Eukaryota</taxon>
        <taxon>Fungi</taxon>
        <taxon>Dikarya</taxon>
        <taxon>Basidiomycota</taxon>
        <taxon>Ustilaginomycotina</taxon>
        <taxon>Malasseziomycetes</taxon>
        <taxon>Malasseziales</taxon>
        <taxon>Malasseziaceae</taxon>
        <taxon>Malassezia</taxon>
    </lineage>
</organism>
<dbReference type="Gene3D" id="1.20.1050.10">
    <property type="match status" value="1"/>
</dbReference>
<dbReference type="SUPFAM" id="SSF50249">
    <property type="entry name" value="Nucleic acid-binding proteins"/>
    <property type="match status" value="1"/>
</dbReference>
<dbReference type="InterPro" id="IPR036282">
    <property type="entry name" value="Glutathione-S-Trfase_C_sf"/>
</dbReference>
<evidence type="ECO:0000259" key="8">
    <source>
        <dbReference type="PROSITE" id="PS50886"/>
    </source>
</evidence>
<gene>
    <name evidence="9" type="primary">ARC1</name>
    <name evidence="9" type="ORF">MCUN1_001493</name>
</gene>
<dbReference type="GO" id="GO:0006412">
    <property type="term" value="P:translation"/>
    <property type="evidence" value="ECO:0007669"/>
    <property type="project" value="UniProtKB-KW"/>
</dbReference>
<sequence length="403" mass="42927">MAVSRACQLLAQVYAPTIADGAALSALGSRQLPLAQYAIELAALSSAPSAILGSGESANETKAWLDRIDRLNGSLEQLSQELDSRTFVSGNVPTAADYSLFASLYDVVTTLPAAAQHAHPSLVRYFSHMAYLARGVDLDPPVEPFEPAFEGFPRIVRAAPVKEKKAAAKEQGKEPAAQQGKEQSKDEGKEPVKEEGKQGKSKKDKSEKKAKNGGGGGAAAPAAEPPVPSMVDLRVGKIVEVGKHPDADALYLEKVDFGEPEGPRTILSGLVHFVPLEEMKDRWVVGVCNLKPVAMRGIKSYGMLLCATSSEGKDGGVEPVRPPEGSQPGDRVYVEGYEGREPLEVLNPKKKIFEAIQPNYCTTANKEAAWNGPLPGETESAPRLLRTSRGVVVSDKFAGATLS</sequence>
<keyword evidence="4 6" id="KW-0694">RNA-binding</keyword>
<evidence type="ECO:0000256" key="3">
    <source>
        <dbReference type="ARBA" id="ARBA00022555"/>
    </source>
</evidence>
<proteinExistence type="predicted"/>
<keyword evidence="5" id="KW-0648">Protein biosynthesis</keyword>
<dbReference type="CDD" id="cd02799">
    <property type="entry name" value="tRNA_bind_EMAP-II_like"/>
    <property type="match status" value="1"/>
</dbReference>
<evidence type="ECO:0000256" key="6">
    <source>
        <dbReference type="PROSITE-ProRule" id="PRU00209"/>
    </source>
</evidence>